<evidence type="ECO:0000256" key="6">
    <source>
        <dbReference type="ARBA" id="ARBA00023136"/>
    </source>
</evidence>
<dbReference type="InterPro" id="IPR036259">
    <property type="entry name" value="MFS_trans_sf"/>
</dbReference>
<dbReference type="PANTHER" id="PTHR23501:SF197">
    <property type="entry name" value="COMD"/>
    <property type="match status" value="1"/>
</dbReference>
<feature type="domain" description="Major facilitator superfamily (MFS) profile" evidence="9">
    <location>
        <begin position="22"/>
        <end position="502"/>
    </location>
</feature>
<dbReference type="Proteomes" id="UP000652763">
    <property type="component" value="Unassembled WGS sequence"/>
</dbReference>
<gene>
    <name evidence="10" type="ORF">H9638_15045</name>
</gene>
<sequence>MTRTGADAAHKSTGKQPSLVLVFTALVLAMLLSALNQTILGTALPTIVGELNGANLMLWVITAFILASTVMMPIYGKLGDLIGRKYLLVAAILIFLAGSVVGALSPDMTWLIIARVIQGLGAGGLMILSQAIIADVVPARERGKYMGWMGGVFAFSSVVGPLIGGWLTEGPGWRWAFWFNIPVGVLALLGALFFLKPRAVTSRPRIDFWGMVFIALATTGLVLVSSWGGSTYAWSDPIILGLIAGTVIASVIFVMVERRTAEPIIPMELFHDRNFNLATASGLLTSVAMFGAIGYLPTYLQMATGASATEAGMLMIPMMGALLFTSVLSGSLVSKTGRYKWMPITGSAIMVLALFLMGTITADSPVWQLCVYIGILGLGLGLNMQILVLVVQNSFPLRQVGTATAANNYFRQIGATLGSAVVGSLFAHRLTDLLGERLPADAASATGGGNSLTPKLVHELPEAVQDIIIRSYNEALIPLFLFMVPLAVVATILCLFIKEKALATRLEPEVMPEAIGEGNVLISTEDEGNGPSTTELRQVGHASAGPKA</sequence>
<name>A0ABR8YM50_9MICC</name>
<evidence type="ECO:0000256" key="4">
    <source>
        <dbReference type="ARBA" id="ARBA00022692"/>
    </source>
</evidence>
<protein>
    <submittedName>
        <fullName evidence="10">MFS transporter</fullName>
    </submittedName>
</protein>
<feature type="transmembrane region" description="Helical" evidence="8">
    <location>
        <begin position="175"/>
        <end position="195"/>
    </location>
</feature>
<dbReference type="Gene3D" id="1.20.1250.20">
    <property type="entry name" value="MFS general substrate transporter like domains"/>
    <property type="match status" value="1"/>
</dbReference>
<dbReference type="PRINTS" id="PR01036">
    <property type="entry name" value="TCRTETB"/>
</dbReference>
<feature type="transmembrane region" description="Helical" evidence="8">
    <location>
        <begin position="238"/>
        <end position="256"/>
    </location>
</feature>
<keyword evidence="5 8" id="KW-1133">Transmembrane helix</keyword>
<proteinExistence type="predicted"/>
<keyword evidence="3" id="KW-1003">Cell membrane</keyword>
<evidence type="ECO:0000259" key="9">
    <source>
        <dbReference type="PROSITE" id="PS50850"/>
    </source>
</evidence>
<dbReference type="EMBL" id="JACSQC010000008">
    <property type="protein sequence ID" value="MBD8045128.1"/>
    <property type="molecule type" value="Genomic_DNA"/>
</dbReference>
<feature type="transmembrane region" description="Helical" evidence="8">
    <location>
        <begin position="110"/>
        <end position="133"/>
    </location>
</feature>
<feature type="region of interest" description="Disordered" evidence="7">
    <location>
        <begin position="522"/>
        <end position="548"/>
    </location>
</feature>
<dbReference type="CDD" id="cd17502">
    <property type="entry name" value="MFS_Azr1_MDR_like"/>
    <property type="match status" value="1"/>
</dbReference>
<reference evidence="10 11" key="1">
    <citation type="submission" date="2020-08" db="EMBL/GenBank/DDBJ databases">
        <title>A Genomic Blueprint of the Chicken Gut Microbiome.</title>
        <authorList>
            <person name="Gilroy R."/>
            <person name="Ravi A."/>
            <person name="Getino M."/>
            <person name="Pursley I."/>
            <person name="Horton D.L."/>
            <person name="Alikhan N.-F."/>
            <person name="Baker D."/>
            <person name="Gharbi K."/>
            <person name="Hall N."/>
            <person name="Watson M."/>
            <person name="Adriaenssens E.M."/>
            <person name="Foster-Nyarko E."/>
            <person name="Jarju S."/>
            <person name="Secka A."/>
            <person name="Antonio M."/>
            <person name="Oren A."/>
            <person name="Chaudhuri R."/>
            <person name="La Ragione R.M."/>
            <person name="Hildebrand F."/>
            <person name="Pallen M.J."/>
        </authorList>
    </citation>
    <scope>NUCLEOTIDE SEQUENCE [LARGE SCALE GENOMIC DNA]</scope>
    <source>
        <strain evidence="10 11">Sa2BUA2</strain>
    </source>
</reference>
<keyword evidence="2" id="KW-0813">Transport</keyword>
<dbReference type="InterPro" id="IPR020846">
    <property type="entry name" value="MFS_dom"/>
</dbReference>
<dbReference type="InterPro" id="IPR004638">
    <property type="entry name" value="EmrB-like"/>
</dbReference>
<keyword evidence="6 8" id="KW-0472">Membrane</keyword>
<feature type="transmembrane region" description="Helical" evidence="8">
    <location>
        <begin position="145"/>
        <end position="163"/>
    </location>
</feature>
<keyword evidence="11" id="KW-1185">Reference proteome</keyword>
<feature type="transmembrane region" description="Helical" evidence="8">
    <location>
        <begin position="86"/>
        <end position="104"/>
    </location>
</feature>
<feature type="transmembrane region" description="Helical" evidence="8">
    <location>
        <begin position="475"/>
        <end position="497"/>
    </location>
</feature>
<comment type="caution">
    <text evidence="10">The sequence shown here is derived from an EMBL/GenBank/DDBJ whole genome shotgun (WGS) entry which is preliminary data.</text>
</comment>
<evidence type="ECO:0000256" key="8">
    <source>
        <dbReference type="SAM" id="Phobius"/>
    </source>
</evidence>
<accession>A0ABR8YM50</accession>
<evidence type="ECO:0000313" key="10">
    <source>
        <dbReference type="EMBL" id="MBD8045128.1"/>
    </source>
</evidence>
<dbReference type="InterPro" id="IPR011701">
    <property type="entry name" value="MFS"/>
</dbReference>
<feature type="transmembrane region" description="Helical" evidence="8">
    <location>
        <begin position="20"/>
        <end position="44"/>
    </location>
</feature>
<feature type="transmembrane region" description="Helical" evidence="8">
    <location>
        <begin position="366"/>
        <end position="391"/>
    </location>
</feature>
<evidence type="ECO:0000256" key="3">
    <source>
        <dbReference type="ARBA" id="ARBA00022475"/>
    </source>
</evidence>
<dbReference type="Gene3D" id="1.20.1720.10">
    <property type="entry name" value="Multidrug resistance protein D"/>
    <property type="match status" value="1"/>
</dbReference>
<dbReference type="RefSeq" id="WP_191748759.1">
    <property type="nucleotide sequence ID" value="NZ_JACSQC010000008.1"/>
</dbReference>
<feature type="transmembrane region" description="Helical" evidence="8">
    <location>
        <begin position="56"/>
        <end position="74"/>
    </location>
</feature>
<evidence type="ECO:0000256" key="7">
    <source>
        <dbReference type="SAM" id="MobiDB-lite"/>
    </source>
</evidence>
<dbReference type="PROSITE" id="PS50850">
    <property type="entry name" value="MFS"/>
    <property type="match status" value="1"/>
</dbReference>
<dbReference type="PANTHER" id="PTHR23501">
    <property type="entry name" value="MAJOR FACILITATOR SUPERFAMILY"/>
    <property type="match status" value="1"/>
</dbReference>
<evidence type="ECO:0000256" key="5">
    <source>
        <dbReference type="ARBA" id="ARBA00022989"/>
    </source>
</evidence>
<evidence type="ECO:0000256" key="1">
    <source>
        <dbReference type="ARBA" id="ARBA00004651"/>
    </source>
</evidence>
<feature type="transmembrane region" description="Helical" evidence="8">
    <location>
        <begin position="412"/>
        <end position="430"/>
    </location>
</feature>
<dbReference type="SUPFAM" id="SSF103473">
    <property type="entry name" value="MFS general substrate transporter"/>
    <property type="match status" value="1"/>
</dbReference>
<organism evidence="10 11">
    <name type="scientific">Arthrobacter pullicola</name>
    <dbReference type="NCBI Taxonomy" id="2762224"/>
    <lineage>
        <taxon>Bacteria</taxon>
        <taxon>Bacillati</taxon>
        <taxon>Actinomycetota</taxon>
        <taxon>Actinomycetes</taxon>
        <taxon>Micrococcales</taxon>
        <taxon>Micrococcaceae</taxon>
        <taxon>Arthrobacter</taxon>
    </lineage>
</organism>
<evidence type="ECO:0000313" key="11">
    <source>
        <dbReference type="Proteomes" id="UP000652763"/>
    </source>
</evidence>
<keyword evidence="4 8" id="KW-0812">Transmembrane</keyword>
<feature type="transmembrane region" description="Helical" evidence="8">
    <location>
        <begin position="277"/>
        <end position="300"/>
    </location>
</feature>
<evidence type="ECO:0000256" key="2">
    <source>
        <dbReference type="ARBA" id="ARBA00022448"/>
    </source>
</evidence>
<feature type="transmembrane region" description="Helical" evidence="8">
    <location>
        <begin position="341"/>
        <end position="360"/>
    </location>
</feature>
<feature type="transmembrane region" description="Helical" evidence="8">
    <location>
        <begin position="207"/>
        <end position="226"/>
    </location>
</feature>
<comment type="subcellular location">
    <subcellularLocation>
        <location evidence="1">Cell membrane</location>
        <topology evidence="1">Multi-pass membrane protein</topology>
    </subcellularLocation>
</comment>
<feature type="transmembrane region" description="Helical" evidence="8">
    <location>
        <begin position="312"/>
        <end position="334"/>
    </location>
</feature>
<dbReference type="NCBIfam" id="TIGR00711">
    <property type="entry name" value="efflux_EmrB"/>
    <property type="match status" value="1"/>
</dbReference>
<dbReference type="Pfam" id="PF07690">
    <property type="entry name" value="MFS_1"/>
    <property type="match status" value="1"/>
</dbReference>